<dbReference type="Gene3D" id="3.10.310.50">
    <property type="match status" value="1"/>
</dbReference>
<reference evidence="2" key="1">
    <citation type="submission" date="2022-07" db="EMBL/GenBank/DDBJ databases">
        <title>Taxonomy of Novel Oxalotrophic and Methylotrophic Bacteria.</title>
        <authorList>
            <person name="Sahin N."/>
            <person name="Tani A."/>
        </authorList>
    </citation>
    <scope>NUCLEOTIDE SEQUENCE</scope>
    <source>
        <strain evidence="2">Y10</strain>
    </source>
</reference>
<name>A0ABQ5MKE4_9FLAO</name>
<keyword evidence="3" id="KW-1185">Reference proteome</keyword>
<sequence length="56" mass="6205">MPCRQIGIATGTGTQTVLTNEICSEVIQSVIIPELKKGKPYQGIKKGITQFIEKWE</sequence>
<gene>
    <name evidence="2" type="ORF">Y10_22320</name>
</gene>
<proteinExistence type="predicted"/>
<dbReference type="Proteomes" id="UP001143543">
    <property type="component" value="Unassembled WGS sequence"/>
</dbReference>
<evidence type="ECO:0000313" key="2">
    <source>
        <dbReference type="EMBL" id="GLB49864.1"/>
    </source>
</evidence>
<feature type="domain" description="TPM" evidence="1">
    <location>
        <begin position="4"/>
        <end position="53"/>
    </location>
</feature>
<dbReference type="EMBL" id="BRVO01000002">
    <property type="protein sequence ID" value="GLB49864.1"/>
    <property type="molecule type" value="Genomic_DNA"/>
</dbReference>
<organism evidence="2 3">
    <name type="scientific">Neptunitalea lumnitzerae</name>
    <dbReference type="NCBI Taxonomy" id="2965509"/>
    <lineage>
        <taxon>Bacteria</taxon>
        <taxon>Pseudomonadati</taxon>
        <taxon>Bacteroidota</taxon>
        <taxon>Flavobacteriia</taxon>
        <taxon>Flavobacteriales</taxon>
        <taxon>Flavobacteriaceae</taxon>
        <taxon>Neptunitalea</taxon>
    </lineage>
</organism>
<accession>A0ABQ5MKE4</accession>
<evidence type="ECO:0000259" key="1">
    <source>
        <dbReference type="Pfam" id="PF04536"/>
    </source>
</evidence>
<evidence type="ECO:0000313" key="3">
    <source>
        <dbReference type="Proteomes" id="UP001143543"/>
    </source>
</evidence>
<dbReference type="Pfam" id="PF04536">
    <property type="entry name" value="TPM_phosphatase"/>
    <property type="match status" value="1"/>
</dbReference>
<comment type="caution">
    <text evidence="2">The sequence shown here is derived from an EMBL/GenBank/DDBJ whole genome shotgun (WGS) entry which is preliminary data.</text>
</comment>
<protein>
    <recommendedName>
        <fullName evidence="1">TPM domain-containing protein</fullName>
    </recommendedName>
</protein>
<dbReference type="InterPro" id="IPR007621">
    <property type="entry name" value="TPM_dom"/>
</dbReference>